<evidence type="ECO:0000256" key="15">
    <source>
        <dbReference type="ARBA" id="ARBA00022842"/>
    </source>
</evidence>
<comment type="function">
    <text evidence="3 17">General (non sugar-specific) component of the phosphoenolpyruvate-dependent sugar phosphotransferase system (sugar PTS). This major carbohydrate active-transport system catalyzes the phosphorylation of incoming sugar substrates concomitantly with their translocation across the cell membrane. Enzyme I transfers the phosphoryl group from phosphoenolpyruvate (PEP) to the phosphoryl carrier protein (HPr).</text>
</comment>
<evidence type="ECO:0000256" key="20">
    <source>
        <dbReference type="PIRSR" id="PIRSR000732-3"/>
    </source>
</evidence>
<feature type="binding site" evidence="19">
    <location>
        <begin position="438"/>
        <end position="439"/>
    </location>
    <ligand>
        <name>phosphoenolpyruvate</name>
        <dbReference type="ChEBI" id="CHEBI:58702"/>
    </ligand>
</feature>
<keyword evidence="11 17" id="KW-0808">Transferase</keyword>
<dbReference type="Pfam" id="PF05524">
    <property type="entry name" value="PEP-utilisers_N"/>
    <property type="match status" value="1"/>
</dbReference>
<reference evidence="24 25" key="1">
    <citation type="submission" date="2019-04" db="EMBL/GenBank/DDBJ databases">
        <title>Streptomyces oryziradicis sp. nov., a novel actinomycete isolated from rhizosphere soil of rice (Oryza sativa L.).</title>
        <authorList>
            <person name="Li C."/>
        </authorList>
    </citation>
    <scope>NUCLEOTIDE SEQUENCE [LARGE SCALE GENOMIC DNA]</scope>
    <source>
        <strain evidence="24 25">NEAU-C40</strain>
    </source>
</reference>
<keyword evidence="25" id="KW-1185">Reference proteome</keyword>
<evidence type="ECO:0000256" key="16">
    <source>
        <dbReference type="ARBA" id="ARBA00033235"/>
    </source>
</evidence>
<evidence type="ECO:0000256" key="12">
    <source>
        <dbReference type="ARBA" id="ARBA00022683"/>
    </source>
</evidence>
<feature type="domain" description="Phosphotransferase system enzyme I N-terminal" evidence="23">
    <location>
        <begin position="6"/>
        <end position="123"/>
    </location>
</feature>
<keyword evidence="14 17" id="KW-0418">Kinase</keyword>
<dbReference type="PRINTS" id="PR01736">
    <property type="entry name" value="PHPHTRNFRASE"/>
</dbReference>
<evidence type="ECO:0000256" key="6">
    <source>
        <dbReference type="ARBA" id="ARBA00012232"/>
    </source>
</evidence>
<dbReference type="NCBIfam" id="TIGR01417">
    <property type="entry name" value="PTS_I_fam"/>
    <property type="match status" value="1"/>
</dbReference>
<evidence type="ECO:0000256" key="5">
    <source>
        <dbReference type="ARBA" id="ARBA00007837"/>
    </source>
</evidence>
<dbReference type="RefSeq" id="WP_136726403.1">
    <property type="nucleotide sequence ID" value="NZ_SUMC01000027.1"/>
</dbReference>
<evidence type="ECO:0000256" key="9">
    <source>
        <dbReference type="ARBA" id="ARBA00022490"/>
    </source>
</evidence>
<dbReference type="InterPro" id="IPR040442">
    <property type="entry name" value="Pyrv_kinase-like_dom_sf"/>
</dbReference>
<evidence type="ECO:0000256" key="8">
    <source>
        <dbReference type="ARBA" id="ARBA00022448"/>
    </source>
</evidence>
<dbReference type="InterPro" id="IPR024692">
    <property type="entry name" value="PTS_EI"/>
</dbReference>
<evidence type="ECO:0000259" key="22">
    <source>
        <dbReference type="Pfam" id="PF02896"/>
    </source>
</evidence>
<keyword evidence="10 17" id="KW-0762">Sugar transport</keyword>
<dbReference type="GO" id="GO:0009401">
    <property type="term" value="P:phosphoenolpyruvate-dependent sugar phosphotransferase system"/>
    <property type="evidence" value="ECO:0007669"/>
    <property type="project" value="UniProtKB-KW"/>
</dbReference>
<dbReference type="PROSITE" id="PS00370">
    <property type="entry name" value="PEP_ENZYMES_PHOS_SITE"/>
    <property type="match status" value="1"/>
</dbReference>
<dbReference type="OrthoDB" id="9765468at2"/>
<dbReference type="InterPro" id="IPR015813">
    <property type="entry name" value="Pyrv/PenolPyrv_kinase-like_dom"/>
</dbReference>
<dbReference type="PIRSF" id="PIRSF000732">
    <property type="entry name" value="PTS_enzyme_I"/>
    <property type="match status" value="1"/>
</dbReference>
<dbReference type="EMBL" id="SUMC01000027">
    <property type="protein sequence ID" value="TKA08860.1"/>
    <property type="molecule type" value="Genomic_DNA"/>
</dbReference>
<evidence type="ECO:0000256" key="14">
    <source>
        <dbReference type="ARBA" id="ARBA00022777"/>
    </source>
</evidence>
<evidence type="ECO:0000256" key="18">
    <source>
        <dbReference type="PIRSR" id="PIRSR000732-1"/>
    </source>
</evidence>
<gene>
    <name evidence="24" type="primary">ptsP</name>
    <name evidence="24" type="ORF">FCI23_26295</name>
</gene>
<dbReference type="PROSITE" id="PS00742">
    <property type="entry name" value="PEP_ENZYMES_2"/>
    <property type="match status" value="1"/>
</dbReference>
<evidence type="ECO:0000256" key="2">
    <source>
        <dbReference type="ARBA" id="ARBA00001946"/>
    </source>
</evidence>
<proteinExistence type="inferred from homology"/>
<feature type="binding site" evidence="19">
    <location>
        <position position="449"/>
    </location>
    <ligand>
        <name>phosphoenolpyruvate</name>
        <dbReference type="ChEBI" id="CHEBI:58702"/>
    </ligand>
</feature>
<feature type="domain" description="PEP-utilising enzyme mobile" evidence="21">
    <location>
        <begin position="150"/>
        <end position="221"/>
    </location>
</feature>
<evidence type="ECO:0000256" key="17">
    <source>
        <dbReference type="PIRNR" id="PIRNR000732"/>
    </source>
</evidence>
<dbReference type="InterPro" id="IPR006318">
    <property type="entry name" value="PTS_EI-like"/>
</dbReference>
<dbReference type="InterPro" id="IPR023151">
    <property type="entry name" value="PEP_util_CS"/>
</dbReference>
<dbReference type="GO" id="GO:0008965">
    <property type="term" value="F:phosphoenolpyruvate-protein phosphotransferase activity"/>
    <property type="evidence" value="ECO:0007669"/>
    <property type="project" value="UniProtKB-EC"/>
</dbReference>
<dbReference type="SUPFAM" id="SSF52009">
    <property type="entry name" value="Phosphohistidine domain"/>
    <property type="match status" value="1"/>
</dbReference>
<feature type="domain" description="PEP-utilising enzyme C-terminal" evidence="22">
    <location>
        <begin position="252"/>
        <end position="524"/>
    </location>
</feature>
<keyword evidence="13 17" id="KW-0479">Metal-binding</keyword>
<evidence type="ECO:0000259" key="23">
    <source>
        <dbReference type="Pfam" id="PF05524"/>
    </source>
</evidence>
<accession>A0A4U0SGU3</accession>
<dbReference type="SUPFAM" id="SSF47831">
    <property type="entry name" value="Enzyme I of the PEP:sugar phosphotransferase system HPr-binding (sub)domain"/>
    <property type="match status" value="1"/>
</dbReference>
<evidence type="ECO:0000256" key="19">
    <source>
        <dbReference type="PIRSR" id="PIRSR000732-2"/>
    </source>
</evidence>
<evidence type="ECO:0000256" key="7">
    <source>
        <dbReference type="ARBA" id="ARBA00016544"/>
    </source>
</evidence>
<dbReference type="Gene3D" id="1.10.274.10">
    <property type="entry name" value="PtsI, HPr-binding domain"/>
    <property type="match status" value="1"/>
</dbReference>
<evidence type="ECO:0000256" key="10">
    <source>
        <dbReference type="ARBA" id="ARBA00022597"/>
    </source>
</evidence>
<keyword evidence="24" id="KW-0670">Pyruvate</keyword>
<dbReference type="PANTHER" id="PTHR46244:SF3">
    <property type="entry name" value="PHOSPHOENOLPYRUVATE-PROTEIN PHOSPHOTRANSFERASE"/>
    <property type="match status" value="1"/>
</dbReference>
<keyword evidence="9 17" id="KW-0963">Cytoplasm</keyword>
<evidence type="ECO:0000313" key="25">
    <source>
        <dbReference type="Proteomes" id="UP000305778"/>
    </source>
</evidence>
<comment type="catalytic activity">
    <reaction evidence="1 17">
        <text>L-histidyl-[protein] + phosphoenolpyruvate = N(pros)-phospho-L-histidyl-[protein] + pyruvate</text>
        <dbReference type="Rhea" id="RHEA:23880"/>
        <dbReference type="Rhea" id="RHEA-COMP:9745"/>
        <dbReference type="Rhea" id="RHEA-COMP:9746"/>
        <dbReference type="ChEBI" id="CHEBI:15361"/>
        <dbReference type="ChEBI" id="CHEBI:29979"/>
        <dbReference type="ChEBI" id="CHEBI:58702"/>
        <dbReference type="ChEBI" id="CHEBI:64837"/>
        <dbReference type="EC" id="2.7.3.9"/>
    </reaction>
</comment>
<dbReference type="InterPro" id="IPR036637">
    <property type="entry name" value="Phosphohistidine_dom_sf"/>
</dbReference>
<evidence type="ECO:0000313" key="24">
    <source>
        <dbReference type="EMBL" id="TKA08860.1"/>
    </source>
</evidence>
<dbReference type="GO" id="GO:0016301">
    <property type="term" value="F:kinase activity"/>
    <property type="evidence" value="ECO:0007669"/>
    <property type="project" value="UniProtKB-KW"/>
</dbReference>
<dbReference type="Pfam" id="PF02896">
    <property type="entry name" value="PEP-utilizers_C"/>
    <property type="match status" value="1"/>
</dbReference>
<dbReference type="GO" id="GO:0005737">
    <property type="term" value="C:cytoplasm"/>
    <property type="evidence" value="ECO:0007669"/>
    <property type="project" value="UniProtKB-SubCell"/>
</dbReference>
<evidence type="ECO:0000259" key="21">
    <source>
        <dbReference type="Pfam" id="PF00391"/>
    </source>
</evidence>
<dbReference type="InterPro" id="IPR008279">
    <property type="entry name" value="PEP-util_enz_mobile_dom"/>
</dbReference>
<dbReference type="InterPro" id="IPR018274">
    <property type="entry name" value="PEP_util_AS"/>
</dbReference>
<keyword evidence="15 17" id="KW-0460">Magnesium</keyword>
<keyword evidence="12 17" id="KW-0598">Phosphotransferase system</keyword>
<evidence type="ECO:0000256" key="1">
    <source>
        <dbReference type="ARBA" id="ARBA00000683"/>
    </source>
</evidence>
<feature type="active site" description="Proton donor" evidence="18">
    <location>
        <position position="486"/>
    </location>
</feature>
<dbReference type="InterPro" id="IPR008731">
    <property type="entry name" value="PTS_EIN"/>
</dbReference>
<dbReference type="Gene3D" id="3.50.30.10">
    <property type="entry name" value="Phosphohistidine domain"/>
    <property type="match status" value="1"/>
</dbReference>
<dbReference type="InterPro" id="IPR050499">
    <property type="entry name" value="PEP-utilizing_PTS_enzyme"/>
</dbReference>
<feature type="active site" description="Tele-phosphohistidine intermediate" evidence="18">
    <location>
        <position position="186"/>
    </location>
</feature>
<dbReference type="InterPro" id="IPR000121">
    <property type="entry name" value="PEP_util_C"/>
</dbReference>
<dbReference type="PANTHER" id="PTHR46244">
    <property type="entry name" value="PHOSPHOENOLPYRUVATE-PROTEIN PHOSPHOTRANSFERASE"/>
    <property type="match status" value="1"/>
</dbReference>
<evidence type="ECO:0000256" key="13">
    <source>
        <dbReference type="ARBA" id="ARBA00022723"/>
    </source>
</evidence>
<comment type="similarity">
    <text evidence="5 17">Belongs to the PEP-utilizing enzyme family.</text>
</comment>
<dbReference type="Proteomes" id="UP000305778">
    <property type="component" value="Unassembled WGS sequence"/>
</dbReference>
<sequence length="556" mass="57486">METTLRGVGVSHGVAIGEVRHMGTAVLEPPAKQIPADEAPREQGRARQAVEAVANDLIARGNLAGGEAQAVLEAQAMMAQDPELIADVDRRIAVGSSAERAVYDAFAAYRALLANAGEYLAGRVADLDDVRNRIVARLLGVPMPGVPDSEEPYVLIARDLAPADTALLDPTLVLGFVTEEGGPTSHSAILARALGVPAVVALPGATEIAEGTVIAVDGSTGDIFIDPSPEKRAELTEAAAVRASALAASAGPGATSDGHKVPLLANVGGPADLPAALEAGAEGVGLFRTEFLFLDSSEKAPTEEKQVAAYRQVLEAFPEGRVVVRVLDAGADKPLDFLTPADEPNPALGVRGLRILLEHPDVLRTQLRALATAAEGLPVYLEVMAPMVADRIDAKAFADACREAGLRAKFGAMVEIPSAALRARSILQEVEFLSLGTNDLAQYTFAADRQVGAVSRLQDPWQPALLDLVATSAEAARAEGKSCGVCGEAASDPLLACVLTGLGVTSLSMGAASIPYVRATLAKHTLAQCERAAAAARATDTADDARRAAQAVLSGE</sequence>
<organism evidence="24 25">
    <name type="scientific">Actinacidiphila oryziradicis</name>
    <dbReference type="NCBI Taxonomy" id="2571141"/>
    <lineage>
        <taxon>Bacteria</taxon>
        <taxon>Bacillati</taxon>
        <taxon>Actinomycetota</taxon>
        <taxon>Actinomycetes</taxon>
        <taxon>Kitasatosporales</taxon>
        <taxon>Streptomycetaceae</taxon>
        <taxon>Actinacidiphila</taxon>
    </lineage>
</organism>
<feature type="binding site" evidence="20">
    <location>
        <position position="415"/>
    </location>
    <ligand>
        <name>Mg(2+)</name>
        <dbReference type="ChEBI" id="CHEBI:18420"/>
    </ligand>
</feature>
<dbReference type="AlphaFoldDB" id="A0A4U0SGU3"/>
<dbReference type="SUPFAM" id="SSF51621">
    <property type="entry name" value="Phosphoenolpyruvate/pyruvate domain"/>
    <property type="match status" value="1"/>
</dbReference>
<evidence type="ECO:0000256" key="3">
    <source>
        <dbReference type="ARBA" id="ARBA00002728"/>
    </source>
</evidence>
<keyword evidence="8 17" id="KW-0813">Transport</keyword>
<dbReference type="Gene3D" id="3.20.20.60">
    <property type="entry name" value="Phosphoenolpyruvate-binding domains"/>
    <property type="match status" value="1"/>
</dbReference>
<dbReference type="GO" id="GO:0046872">
    <property type="term" value="F:metal ion binding"/>
    <property type="evidence" value="ECO:0007669"/>
    <property type="project" value="UniProtKB-KW"/>
</dbReference>
<protein>
    <recommendedName>
        <fullName evidence="7 17">Phosphoenolpyruvate-protein phosphotransferase</fullName>
        <ecNumber evidence="6 17">2.7.3.9</ecNumber>
    </recommendedName>
    <alternativeName>
        <fullName evidence="16 17">Phosphotransferase system, enzyme I</fullName>
    </alternativeName>
</protein>
<comment type="caution">
    <text evidence="24">The sequence shown here is derived from an EMBL/GenBank/DDBJ whole genome shotgun (WGS) entry which is preliminary data.</text>
</comment>
<feature type="binding site" evidence="20">
    <location>
        <position position="439"/>
    </location>
    <ligand>
        <name>Mg(2+)</name>
        <dbReference type="ChEBI" id="CHEBI:18420"/>
    </ligand>
</feature>
<dbReference type="Pfam" id="PF00391">
    <property type="entry name" value="PEP-utilizers"/>
    <property type="match status" value="1"/>
</dbReference>
<evidence type="ECO:0000256" key="11">
    <source>
        <dbReference type="ARBA" id="ARBA00022679"/>
    </source>
</evidence>
<comment type="subcellular location">
    <subcellularLocation>
        <location evidence="4 17">Cytoplasm</location>
    </subcellularLocation>
</comment>
<evidence type="ECO:0000256" key="4">
    <source>
        <dbReference type="ARBA" id="ARBA00004496"/>
    </source>
</evidence>
<name>A0A4U0SGU3_9ACTN</name>
<comment type="cofactor">
    <cofactor evidence="2 17 20">
        <name>Mg(2+)</name>
        <dbReference type="ChEBI" id="CHEBI:18420"/>
    </cofactor>
</comment>
<dbReference type="InterPro" id="IPR036618">
    <property type="entry name" value="PtsI_HPr-bd_sf"/>
</dbReference>
<feature type="binding site" evidence="19">
    <location>
        <position position="288"/>
    </location>
    <ligand>
        <name>phosphoenolpyruvate</name>
        <dbReference type="ChEBI" id="CHEBI:58702"/>
    </ligand>
</feature>
<feature type="binding site" evidence="19">
    <location>
        <position position="325"/>
    </location>
    <ligand>
        <name>phosphoenolpyruvate</name>
        <dbReference type="ChEBI" id="CHEBI:58702"/>
    </ligand>
</feature>
<dbReference type="EC" id="2.7.3.9" evidence="6 17"/>